<dbReference type="GO" id="GO:0016405">
    <property type="term" value="F:CoA-ligase activity"/>
    <property type="evidence" value="ECO:0007669"/>
    <property type="project" value="TreeGrafter"/>
</dbReference>
<dbReference type="Proteomes" id="UP001432322">
    <property type="component" value="Unassembled WGS sequence"/>
</dbReference>
<comment type="caution">
    <text evidence="7">The sequence shown here is derived from an EMBL/GenBank/DDBJ whole genome shotgun (WGS) entry which is preliminary data.</text>
</comment>
<dbReference type="EMBL" id="BTSY01000004">
    <property type="protein sequence ID" value="GMT22175.1"/>
    <property type="molecule type" value="Genomic_DNA"/>
</dbReference>
<dbReference type="InterPro" id="IPR025110">
    <property type="entry name" value="AMP-bd_C"/>
</dbReference>
<dbReference type="FunFam" id="3.30.300.30:FF:000007">
    <property type="entry name" value="4-coumarate--CoA ligase 2"/>
    <property type="match status" value="1"/>
</dbReference>
<dbReference type="Gene3D" id="3.30.300.30">
    <property type="match status" value="1"/>
</dbReference>
<evidence type="ECO:0000259" key="4">
    <source>
        <dbReference type="Pfam" id="PF00501"/>
    </source>
</evidence>
<protein>
    <recommendedName>
        <fullName evidence="9">AMP-binding protein</fullName>
    </recommendedName>
</protein>
<dbReference type="GO" id="GO:0005777">
    <property type="term" value="C:peroxisome"/>
    <property type="evidence" value="ECO:0007669"/>
    <property type="project" value="UniProtKB-SubCell"/>
</dbReference>
<evidence type="ECO:0000256" key="3">
    <source>
        <dbReference type="ARBA" id="ARBA00023140"/>
    </source>
</evidence>
<dbReference type="InterPro" id="IPR020845">
    <property type="entry name" value="AMP-binding_CS"/>
</dbReference>
<evidence type="ECO:0008006" key="9">
    <source>
        <dbReference type="Google" id="ProtNLM"/>
    </source>
</evidence>
<name>A0AAV5X3Y1_9BILA</name>
<dbReference type="InterPro" id="IPR045851">
    <property type="entry name" value="AMP-bd_C_sf"/>
</dbReference>
<dbReference type="Gene3D" id="3.40.50.12780">
    <property type="entry name" value="N-terminal domain of ligase-like"/>
    <property type="match status" value="1"/>
</dbReference>
<evidence type="ECO:0000313" key="6">
    <source>
        <dbReference type="EMBL" id="GMT22175.1"/>
    </source>
</evidence>
<dbReference type="CDD" id="cd05911">
    <property type="entry name" value="Firefly_Luc_like"/>
    <property type="match status" value="1"/>
</dbReference>
<evidence type="ECO:0000256" key="1">
    <source>
        <dbReference type="ARBA" id="ARBA00004275"/>
    </source>
</evidence>
<sequence length="553" mass="61614">SQMVCKSPFVPVPICNQSLAEKLLKCIWYHGTVHPAQPALVAAHDDKKFLTFHLLYDQVHSVRAFLRGRKFKQGDVACLVLSNCIEWPVFYLGVQAAGGAISGASALFTEYELERQFLDSHCSVVFTDESHLQKVTRAAEKCERIKTIICIRHSPSHSTLLPSHFVDWSDVVTLRPEYDIANVDVESTAVLLYSSGTTGSPKGVMLSHRNYGTMIDVLKDHLDRELIPYIGPSNHSWYSELFLLNLPLYHSYGFMLLNTALMAGSTGVVMEKFEPKLFRSTIELHRPRILFTVPPILIFLAKNPMVADFDLSSIKLVLTGAAPAGKDICEAFRARHKGVRYLVQIYGMTECGTVSHLPDLSVKNVCFGVGKVAANFEQKILDVSTGKEVAVGEKGEVCVRSPTVMMGYLNRPEATAETIDDEKWLHTGDIGYIDNDGRTYIIDRLKELIKVKGLQVPPAELEDLLLCHPLIRDAAVIGLPDDRMGELVRAYVVRSDETLTAQDVVEFVAPKVSEYKHFTGGVRFVKELPKSAAGKILRRKLRDEAANENKSKI</sequence>
<evidence type="ECO:0000259" key="5">
    <source>
        <dbReference type="Pfam" id="PF13193"/>
    </source>
</evidence>
<dbReference type="PROSITE" id="PS00455">
    <property type="entry name" value="AMP_BINDING"/>
    <property type="match status" value="1"/>
</dbReference>
<feature type="domain" description="AMP-binding enzyme C-terminal" evidence="5">
    <location>
        <begin position="460"/>
        <end position="535"/>
    </location>
</feature>
<keyword evidence="8" id="KW-1185">Reference proteome</keyword>
<dbReference type="AlphaFoldDB" id="A0AAV5X3Y1"/>
<dbReference type="EMBL" id="BTSY01000184">
    <property type="protein sequence ID" value="GMT37588.1"/>
    <property type="molecule type" value="Genomic_DNA"/>
</dbReference>
<dbReference type="InterPro" id="IPR000873">
    <property type="entry name" value="AMP-dep_synth/lig_dom"/>
</dbReference>
<evidence type="ECO:0000313" key="7">
    <source>
        <dbReference type="EMBL" id="GMT37588.1"/>
    </source>
</evidence>
<reference evidence="7" key="1">
    <citation type="submission" date="2023-10" db="EMBL/GenBank/DDBJ databases">
        <title>Genome assembly of Pristionchus species.</title>
        <authorList>
            <person name="Yoshida K."/>
            <person name="Sommer R.J."/>
        </authorList>
    </citation>
    <scope>NUCLEOTIDE SEQUENCE</scope>
    <source>
        <strain evidence="7">RS5133</strain>
    </source>
</reference>
<dbReference type="Pfam" id="PF13193">
    <property type="entry name" value="AMP-binding_C"/>
    <property type="match status" value="1"/>
</dbReference>
<feature type="non-terminal residue" evidence="7">
    <location>
        <position position="1"/>
    </location>
</feature>
<accession>A0AAV5X3Y1</accession>
<evidence type="ECO:0000313" key="8">
    <source>
        <dbReference type="Proteomes" id="UP001432322"/>
    </source>
</evidence>
<dbReference type="PANTHER" id="PTHR24096">
    <property type="entry name" value="LONG-CHAIN-FATTY-ACID--COA LIGASE"/>
    <property type="match status" value="1"/>
</dbReference>
<comment type="similarity">
    <text evidence="2">Belongs to the ATP-dependent AMP-binding enzyme family.</text>
</comment>
<organism evidence="7 8">
    <name type="scientific">Pristionchus fissidentatus</name>
    <dbReference type="NCBI Taxonomy" id="1538716"/>
    <lineage>
        <taxon>Eukaryota</taxon>
        <taxon>Metazoa</taxon>
        <taxon>Ecdysozoa</taxon>
        <taxon>Nematoda</taxon>
        <taxon>Chromadorea</taxon>
        <taxon>Rhabditida</taxon>
        <taxon>Rhabditina</taxon>
        <taxon>Diplogasteromorpha</taxon>
        <taxon>Diplogasteroidea</taxon>
        <taxon>Neodiplogasteridae</taxon>
        <taxon>Pristionchus</taxon>
    </lineage>
</organism>
<gene>
    <name evidence="6" type="ORF">PFISCL1PPCAC_13472</name>
    <name evidence="7" type="ORF">PFISCL1PPCAC_28885</name>
</gene>
<evidence type="ECO:0000256" key="2">
    <source>
        <dbReference type="ARBA" id="ARBA00006432"/>
    </source>
</evidence>
<dbReference type="Pfam" id="PF00501">
    <property type="entry name" value="AMP-binding"/>
    <property type="match status" value="1"/>
</dbReference>
<keyword evidence="3" id="KW-0576">Peroxisome</keyword>
<proteinExistence type="inferred from homology"/>
<dbReference type="InterPro" id="IPR042099">
    <property type="entry name" value="ANL_N_sf"/>
</dbReference>
<dbReference type="PANTHER" id="PTHR24096:SF422">
    <property type="entry name" value="BCDNA.GH02901"/>
    <property type="match status" value="1"/>
</dbReference>
<feature type="domain" description="AMP-dependent synthetase/ligase" evidence="4">
    <location>
        <begin position="33"/>
        <end position="409"/>
    </location>
</feature>
<dbReference type="SUPFAM" id="SSF56801">
    <property type="entry name" value="Acetyl-CoA synthetase-like"/>
    <property type="match status" value="1"/>
</dbReference>
<comment type="subcellular location">
    <subcellularLocation>
        <location evidence="1">Peroxisome</location>
    </subcellularLocation>
</comment>